<keyword evidence="7" id="KW-0408">Iron</keyword>
<keyword evidence="9 10" id="KW-0472">Membrane</keyword>
<dbReference type="InterPro" id="IPR015876">
    <property type="entry name" value="Acyl-CoA_DS"/>
</dbReference>
<dbReference type="AlphaFoldDB" id="A0A373FRP6"/>
<evidence type="ECO:0000256" key="3">
    <source>
        <dbReference type="ARBA" id="ARBA00022692"/>
    </source>
</evidence>
<feature type="transmembrane region" description="Helical" evidence="10">
    <location>
        <begin position="177"/>
        <end position="194"/>
    </location>
</feature>
<evidence type="ECO:0000256" key="4">
    <source>
        <dbReference type="ARBA" id="ARBA00022832"/>
    </source>
</evidence>
<evidence type="ECO:0000256" key="10">
    <source>
        <dbReference type="SAM" id="Phobius"/>
    </source>
</evidence>
<evidence type="ECO:0000313" key="14">
    <source>
        <dbReference type="Proteomes" id="UP000261948"/>
    </source>
</evidence>
<dbReference type="Pfam" id="PF01610">
    <property type="entry name" value="DDE_Tnp_ISL3"/>
    <property type="match status" value="1"/>
</dbReference>
<evidence type="ECO:0000256" key="9">
    <source>
        <dbReference type="ARBA" id="ARBA00023136"/>
    </source>
</evidence>
<dbReference type="GO" id="GO:0006631">
    <property type="term" value="P:fatty acid metabolic process"/>
    <property type="evidence" value="ECO:0007669"/>
    <property type="project" value="UniProtKB-KW"/>
</dbReference>
<feature type="transmembrane region" description="Helical" evidence="10">
    <location>
        <begin position="148"/>
        <end position="171"/>
    </location>
</feature>
<reference evidence="13 14" key="1">
    <citation type="submission" date="2018-08" db="EMBL/GenBank/DDBJ databases">
        <title>Comamonas testosteroni strain SWCO2.</title>
        <authorList>
            <person name="Jiang N."/>
            <person name="Zhang X.Z."/>
        </authorList>
    </citation>
    <scope>NUCLEOTIDE SEQUENCE [LARGE SCALE GENOMIC DNA]</scope>
    <source>
        <strain evidence="13 14">SWCO2</strain>
    </source>
</reference>
<dbReference type="Pfam" id="PF00487">
    <property type="entry name" value="FA_desaturase"/>
    <property type="match status" value="1"/>
</dbReference>
<evidence type="ECO:0000256" key="1">
    <source>
        <dbReference type="ARBA" id="ARBA00004141"/>
    </source>
</evidence>
<dbReference type="OrthoDB" id="9768289at2"/>
<dbReference type="GO" id="GO:0016020">
    <property type="term" value="C:membrane"/>
    <property type="evidence" value="ECO:0007669"/>
    <property type="project" value="UniProtKB-SubCell"/>
</dbReference>
<sequence length="406" mass="46335">MSLDIGSIWNAVVDWMANGLWDLTWWQLLLYTLFTTHITIAAVTIFLHRSQAHRALDLGPIPSHFFRFWLWLGTGMVTKEWVAIHRKHHAKCETVDDPHSPQTRGLGKVMREGAELYRVEAKNAETLKKYGHGTPDDWMERNVYRHSVFGPSLMLIINVALFGVIGLTIWAVQMVWIPFWAAGVVNGLGHFWGYRNYEASDASTNLTPWGIIIGGEELHNNHHTYPTSAKFSIKPYEFDIGWVYISIMQKLGWAKVKKTPPRLRSGEIKPVADELTLEAIIANRYEVMARYARGVRLAVQQELDALKARKAQQSDVSLLKGVQRWLHRDAEKVPANAVNQLAQARAAHPVIDQMLTMREELRQLWLNTTLSREQLTSQLQAWCQRAEASGIATLKDFSIKLRAVRA</sequence>
<evidence type="ECO:0000256" key="6">
    <source>
        <dbReference type="ARBA" id="ARBA00023002"/>
    </source>
</evidence>
<accession>A0A373FRP6</accession>
<organism evidence="13 14">
    <name type="scientific">Comamonas testosteroni</name>
    <name type="common">Pseudomonas testosteroni</name>
    <dbReference type="NCBI Taxonomy" id="285"/>
    <lineage>
        <taxon>Bacteria</taxon>
        <taxon>Pseudomonadati</taxon>
        <taxon>Pseudomonadota</taxon>
        <taxon>Betaproteobacteria</taxon>
        <taxon>Burkholderiales</taxon>
        <taxon>Comamonadaceae</taxon>
        <taxon>Comamonas</taxon>
    </lineage>
</organism>
<feature type="transmembrane region" description="Helical" evidence="10">
    <location>
        <begin position="25"/>
        <end position="47"/>
    </location>
</feature>
<comment type="subcellular location">
    <subcellularLocation>
        <location evidence="1">Membrane</location>
        <topology evidence="1">Multi-pass membrane protein</topology>
    </subcellularLocation>
</comment>
<keyword evidence="3 10" id="KW-0812">Transmembrane</keyword>
<evidence type="ECO:0000256" key="7">
    <source>
        <dbReference type="ARBA" id="ARBA00023004"/>
    </source>
</evidence>
<dbReference type="GO" id="GO:0016717">
    <property type="term" value="F:oxidoreductase activity, acting on paired donors, with oxidation of a pair of donors resulting in the reduction of molecular oxygen to two molecules of water"/>
    <property type="evidence" value="ECO:0007669"/>
    <property type="project" value="InterPro"/>
</dbReference>
<evidence type="ECO:0000313" key="13">
    <source>
        <dbReference type="EMBL" id="RGE46834.1"/>
    </source>
</evidence>
<gene>
    <name evidence="13" type="ORF">DZC30_02830</name>
</gene>
<dbReference type="Proteomes" id="UP000261948">
    <property type="component" value="Unassembled WGS sequence"/>
</dbReference>
<keyword evidence="4" id="KW-0276">Fatty acid metabolism</keyword>
<evidence type="ECO:0000256" key="5">
    <source>
        <dbReference type="ARBA" id="ARBA00022989"/>
    </source>
</evidence>
<dbReference type="PANTHER" id="PTHR11351:SF33">
    <property type="entry name" value="DELTA-9 FATTY ACID DESATURASE, DESA"/>
    <property type="match status" value="1"/>
</dbReference>
<evidence type="ECO:0000259" key="11">
    <source>
        <dbReference type="Pfam" id="PF00487"/>
    </source>
</evidence>
<dbReference type="CDD" id="cd03505">
    <property type="entry name" value="Delta9-FADS-like"/>
    <property type="match status" value="1"/>
</dbReference>
<feature type="domain" description="Transposase IS204/IS1001/IS1096/IS1165 DDE" evidence="12">
    <location>
        <begin position="288"/>
        <end position="402"/>
    </location>
</feature>
<comment type="caution">
    <text evidence="13">The sequence shown here is derived from an EMBL/GenBank/DDBJ whole genome shotgun (WGS) entry which is preliminary data.</text>
</comment>
<feature type="domain" description="Fatty acid desaturase" evidence="11">
    <location>
        <begin position="24"/>
        <end position="227"/>
    </location>
</feature>
<name>A0A373FRP6_COMTE</name>
<evidence type="ECO:0000259" key="12">
    <source>
        <dbReference type="Pfam" id="PF01610"/>
    </source>
</evidence>
<keyword evidence="14" id="KW-1185">Reference proteome</keyword>
<evidence type="ECO:0000256" key="2">
    <source>
        <dbReference type="ARBA" id="ARBA00008749"/>
    </source>
</evidence>
<keyword evidence="8" id="KW-0443">Lipid metabolism</keyword>
<keyword evidence="6" id="KW-0560">Oxidoreductase</keyword>
<keyword evidence="5 10" id="KW-1133">Transmembrane helix</keyword>
<dbReference type="InterPro" id="IPR002560">
    <property type="entry name" value="Transposase_DDE"/>
</dbReference>
<proteinExistence type="inferred from homology"/>
<dbReference type="PANTHER" id="PTHR11351">
    <property type="entry name" value="ACYL-COA DESATURASE"/>
    <property type="match status" value="1"/>
</dbReference>
<dbReference type="EMBL" id="QURR01000002">
    <property type="protein sequence ID" value="RGE46834.1"/>
    <property type="molecule type" value="Genomic_DNA"/>
</dbReference>
<dbReference type="InterPro" id="IPR005804">
    <property type="entry name" value="FA_desaturase_dom"/>
</dbReference>
<evidence type="ECO:0000256" key="8">
    <source>
        <dbReference type="ARBA" id="ARBA00023098"/>
    </source>
</evidence>
<comment type="similarity">
    <text evidence="2">Belongs to the fatty acid desaturase type 2 family.</text>
</comment>
<protein>
    <submittedName>
        <fullName evidence="13">Acyl-CoA desaturase</fullName>
    </submittedName>
</protein>